<proteinExistence type="predicted"/>
<feature type="region of interest" description="Disordered" evidence="1">
    <location>
        <begin position="210"/>
        <end position="229"/>
    </location>
</feature>
<organism evidence="2 4">
    <name type="scientific">Adineta steineri</name>
    <dbReference type="NCBI Taxonomy" id="433720"/>
    <lineage>
        <taxon>Eukaryota</taxon>
        <taxon>Metazoa</taxon>
        <taxon>Spiralia</taxon>
        <taxon>Gnathifera</taxon>
        <taxon>Rotifera</taxon>
        <taxon>Eurotatoria</taxon>
        <taxon>Bdelloidea</taxon>
        <taxon>Adinetida</taxon>
        <taxon>Adinetidae</taxon>
        <taxon>Adineta</taxon>
    </lineage>
</organism>
<dbReference type="AlphaFoldDB" id="A0A813M7T6"/>
<accession>A0A813M7T6</accession>
<evidence type="ECO:0000313" key="3">
    <source>
        <dbReference type="EMBL" id="CAF4100770.1"/>
    </source>
</evidence>
<dbReference type="EMBL" id="CAJOAZ010005456">
    <property type="protein sequence ID" value="CAF4100770.1"/>
    <property type="molecule type" value="Genomic_DNA"/>
</dbReference>
<sequence>MFKSDDSHQLGELLEICSEALIELNIVPKDEYNNGRIDNNRIITRLAQNFFANMITKEITELTKNLNYEDKDFNYVRDKFFVSDDSEQFDYLVAAVQPGRPMVMTTDSYNLTIHFVWGVHNIKTKLRVNNYILEERQDQNGSIYSLSIFDDEKGSVPSHIYGTNLPMDVYYSTKLVLIHTLTGKGYLAKYKIDDVGYVMILTNDEHTAKIKAKQSTHNKQTIDRKQYDL</sequence>
<dbReference type="Proteomes" id="UP000663845">
    <property type="component" value="Unassembled WGS sequence"/>
</dbReference>
<dbReference type="Proteomes" id="UP000663844">
    <property type="component" value="Unassembled WGS sequence"/>
</dbReference>
<dbReference type="EMBL" id="CAJNOG010000001">
    <property type="protein sequence ID" value="CAF0719748.1"/>
    <property type="molecule type" value="Genomic_DNA"/>
</dbReference>
<comment type="caution">
    <text evidence="2">The sequence shown here is derived from an EMBL/GenBank/DDBJ whole genome shotgun (WGS) entry which is preliminary data.</text>
</comment>
<name>A0A813M7T6_9BILA</name>
<protein>
    <submittedName>
        <fullName evidence="2">Uncharacterized protein</fullName>
    </submittedName>
</protein>
<evidence type="ECO:0000313" key="2">
    <source>
        <dbReference type="EMBL" id="CAF0719748.1"/>
    </source>
</evidence>
<evidence type="ECO:0000256" key="1">
    <source>
        <dbReference type="SAM" id="MobiDB-lite"/>
    </source>
</evidence>
<evidence type="ECO:0000313" key="4">
    <source>
        <dbReference type="Proteomes" id="UP000663845"/>
    </source>
</evidence>
<gene>
    <name evidence="2" type="ORF">JYZ213_LOCUS149</name>
    <name evidence="3" type="ORF">OXD698_LOCUS35404</name>
</gene>
<reference evidence="2" key="1">
    <citation type="submission" date="2021-02" db="EMBL/GenBank/DDBJ databases">
        <authorList>
            <person name="Nowell W R."/>
        </authorList>
    </citation>
    <scope>NUCLEOTIDE SEQUENCE</scope>
</reference>
<feature type="compositionally biased region" description="Basic and acidic residues" evidence="1">
    <location>
        <begin position="220"/>
        <end position="229"/>
    </location>
</feature>